<name>A0ABY6FPK0_9MICC</name>
<feature type="region of interest" description="Disordered" evidence="1">
    <location>
        <begin position="113"/>
        <end position="133"/>
    </location>
</feature>
<dbReference type="Proteomes" id="UP001063368">
    <property type="component" value="Chromosome"/>
</dbReference>
<evidence type="ECO:0000313" key="3">
    <source>
        <dbReference type="Proteomes" id="UP001063368"/>
    </source>
</evidence>
<dbReference type="EMBL" id="CP106856">
    <property type="protein sequence ID" value="UYB34787.1"/>
    <property type="molecule type" value="Genomic_DNA"/>
</dbReference>
<evidence type="ECO:0000256" key="1">
    <source>
        <dbReference type="SAM" id="MobiDB-lite"/>
    </source>
</evidence>
<accession>A0ABY6FPK0</accession>
<protein>
    <submittedName>
        <fullName evidence="2">Uncharacterized protein</fullName>
    </submittedName>
</protein>
<sequence length="133" mass="13627">MIVGASLVGGFVLGIGTMPASHQSVVHSVRQATAAVPASAPSAVANDPATAVYEPFVACSADYVDGPGADLDRSNLIGPENSAMVSPEQLIAMGIPAADVGLQARAWEELSPDQRDEQLCRGAQETPAVVESR</sequence>
<reference evidence="2" key="1">
    <citation type="submission" date="2022-09" db="EMBL/GenBank/DDBJ databases">
        <authorList>
            <person name="Li D."/>
            <person name="Cheng J."/>
            <person name="Li Y."/>
        </authorList>
    </citation>
    <scope>NUCLEOTIDE SEQUENCE</scope>
    <source>
        <strain evidence="2">DL</strain>
    </source>
</reference>
<gene>
    <name evidence="2" type="ORF">N9A08_08950</name>
</gene>
<keyword evidence="3" id="KW-1185">Reference proteome</keyword>
<organism evidence="2 3">
    <name type="scientific">Arthrobacter koreensis</name>
    <dbReference type="NCBI Taxonomy" id="199136"/>
    <lineage>
        <taxon>Bacteria</taxon>
        <taxon>Bacillati</taxon>
        <taxon>Actinomycetota</taxon>
        <taxon>Actinomycetes</taxon>
        <taxon>Micrococcales</taxon>
        <taxon>Micrococcaceae</taxon>
        <taxon>Arthrobacter</taxon>
    </lineage>
</organism>
<dbReference type="RefSeq" id="WP_263126900.1">
    <property type="nucleotide sequence ID" value="NZ_CP106856.1"/>
</dbReference>
<proteinExistence type="predicted"/>
<evidence type="ECO:0000313" key="2">
    <source>
        <dbReference type="EMBL" id="UYB34787.1"/>
    </source>
</evidence>